<evidence type="ECO:0000256" key="6">
    <source>
        <dbReference type="ARBA" id="ARBA00022692"/>
    </source>
</evidence>
<organism evidence="18 19">
    <name type="scientific">Cuscuta campestris</name>
    <dbReference type="NCBI Taxonomy" id="132261"/>
    <lineage>
        <taxon>Eukaryota</taxon>
        <taxon>Viridiplantae</taxon>
        <taxon>Streptophyta</taxon>
        <taxon>Embryophyta</taxon>
        <taxon>Tracheophyta</taxon>
        <taxon>Spermatophyta</taxon>
        <taxon>Magnoliopsida</taxon>
        <taxon>eudicotyledons</taxon>
        <taxon>Gunneridae</taxon>
        <taxon>Pentapetalae</taxon>
        <taxon>asterids</taxon>
        <taxon>lamiids</taxon>
        <taxon>Solanales</taxon>
        <taxon>Convolvulaceae</taxon>
        <taxon>Cuscuteae</taxon>
        <taxon>Cuscuta</taxon>
        <taxon>Cuscuta subgen. Grammica</taxon>
        <taxon>Cuscuta sect. Cleistogrammica</taxon>
    </lineage>
</organism>
<feature type="domain" description="RING-type" evidence="17">
    <location>
        <begin position="102"/>
        <end position="144"/>
    </location>
</feature>
<evidence type="ECO:0000256" key="2">
    <source>
        <dbReference type="ARBA" id="ARBA00004167"/>
    </source>
</evidence>
<dbReference type="PANTHER" id="PTHR45768">
    <property type="entry name" value="E3 UBIQUITIN-PROTEIN LIGASE RNF13-LIKE"/>
    <property type="match status" value="1"/>
</dbReference>
<feature type="transmembrane region" description="Helical" evidence="16">
    <location>
        <begin position="6"/>
        <end position="28"/>
    </location>
</feature>
<dbReference type="AlphaFoldDB" id="A0A484N304"/>
<comment type="similarity">
    <text evidence="13">Belongs to the RING-type zinc finger family. ATL subfamily.</text>
</comment>
<evidence type="ECO:0000256" key="10">
    <source>
        <dbReference type="ARBA" id="ARBA00022833"/>
    </source>
</evidence>
<evidence type="ECO:0000256" key="8">
    <source>
        <dbReference type="ARBA" id="ARBA00022771"/>
    </source>
</evidence>
<keyword evidence="8 14" id="KW-0863">Zinc-finger</keyword>
<evidence type="ECO:0000256" key="14">
    <source>
        <dbReference type="PROSITE-ProRule" id="PRU00175"/>
    </source>
</evidence>
<dbReference type="Proteomes" id="UP000595140">
    <property type="component" value="Unassembled WGS sequence"/>
</dbReference>
<dbReference type="Gene3D" id="3.30.40.10">
    <property type="entry name" value="Zinc/RING finger domain, C3HC4 (zinc finger)"/>
    <property type="match status" value="1"/>
</dbReference>
<evidence type="ECO:0000313" key="18">
    <source>
        <dbReference type="EMBL" id="VFQ95665.1"/>
    </source>
</evidence>
<keyword evidence="7" id="KW-0479">Metal-binding</keyword>
<evidence type="ECO:0000313" key="19">
    <source>
        <dbReference type="Proteomes" id="UP000595140"/>
    </source>
</evidence>
<protein>
    <recommendedName>
        <fullName evidence="4">RING-type E3 ubiquitin transferase</fullName>
        <ecNumber evidence="4">2.3.2.27</ecNumber>
    </recommendedName>
</protein>
<keyword evidence="11 16" id="KW-1133">Transmembrane helix</keyword>
<evidence type="ECO:0000256" key="16">
    <source>
        <dbReference type="SAM" id="Phobius"/>
    </source>
</evidence>
<evidence type="ECO:0000259" key="17">
    <source>
        <dbReference type="PROSITE" id="PS50089"/>
    </source>
</evidence>
<keyword evidence="12 16" id="KW-0472">Membrane</keyword>
<evidence type="ECO:0000256" key="13">
    <source>
        <dbReference type="ARBA" id="ARBA00024209"/>
    </source>
</evidence>
<reference evidence="18 19" key="1">
    <citation type="submission" date="2018-04" db="EMBL/GenBank/DDBJ databases">
        <authorList>
            <person name="Vogel A."/>
        </authorList>
    </citation>
    <scope>NUCLEOTIDE SEQUENCE [LARGE SCALE GENOMIC DNA]</scope>
</reference>
<accession>A0A484N304</accession>
<comment type="catalytic activity">
    <reaction evidence="1">
        <text>S-ubiquitinyl-[E2 ubiquitin-conjugating enzyme]-L-cysteine + [acceptor protein]-L-lysine = [E2 ubiquitin-conjugating enzyme]-L-cysteine + N(6)-ubiquitinyl-[acceptor protein]-L-lysine.</text>
        <dbReference type="EC" id="2.3.2.27"/>
    </reaction>
</comment>
<dbReference type="GO" id="GO:0016020">
    <property type="term" value="C:membrane"/>
    <property type="evidence" value="ECO:0007669"/>
    <property type="project" value="UniProtKB-SubCell"/>
</dbReference>
<dbReference type="PANTHER" id="PTHR45768:SF70">
    <property type="entry name" value="RING-H2 FINGER PROTEIN ATL46-LIKE"/>
    <property type="match status" value="1"/>
</dbReference>
<evidence type="ECO:0000256" key="3">
    <source>
        <dbReference type="ARBA" id="ARBA00004906"/>
    </source>
</evidence>
<evidence type="ECO:0000256" key="4">
    <source>
        <dbReference type="ARBA" id="ARBA00012483"/>
    </source>
</evidence>
<evidence type="ECO:0000256" key="5">
    <source>
        <dbReference type="ARBA" id="ARBA00022679"/>
    </source>
</evidence>
<dbReference type="GO" id="GO:0008270">
    <property type="term" value="F:zinc ion binding"/>
    <property type="evidence" value="ECO:0007669"/>
    <property type="project" value="UniProtKB-KW"/>
</dbReference>
<evidence type="ECO:0000256" key="9">
    <source>
        <dbReference type="ARBA" id="ARBA00022786"/>
    </source>
</evidence>
<keyword evidence="9" id="KW-0833">Ubl conjugation pathway</keyword>
<dbReference type="PROSITE" id="PS50089">
    <property type="entry name" value="ZF_RING_2"/>
    <property type="match status" value="1"/>
</dbReference>
<dbReference type="OrthoDB" id="8062037at2759"/>
<dbReference type="InterPro" id="IPR013083">
    <property type="entry name" value="Znf_RING/FYVE/PHD"/>
</dbReference>
<dbReference type="SMART" id="SM00184">
    <property type="entry name" value="RING"/>
    <property type="match status" value="1"/>
</dbReference>
<dbReference type="CDD" id="cd16461">
    <property type="entry name" value="RING-H2_EL5-like"/>
    <property type="match status" value="1"/>
</dbReference>
<evidence type="ECO:0000256" key="1">
    <source>
        <dbReference type="ARBA" id="ARBA00000900"/>
    </source>
</evidence>
<keyword evidence="6 16" id="KW-0812">Transmembrane</keyword>
<evidence type="ECO:0000256" key="11">
    <source>
        <dbReference type="ARBA" id="ARBA00022989"/>
    </source>
</evidence>
<comment type="subcellular location">
    <subcellularLocation>
        <location evidence="2">Membrane</location>
        <topology evidence="2">Single-pass membrane protein</topology>
    </subcellularLocation>
</comment>
<name>A0A484N304_9ASTE</name>
<sequence length="303" mass="32172">MSGISSNLLLVIVIIAIIFFLFGILHLLTRHFMATSFASSSHQSREDEASSSSSSSSPASQLQHLFRLHDSGLDQSIIDALPVFRYSEVANGGSAAEPPFDCSVCLSEFSARDSLRLLPLCSHAFHTHCIDTWLLSNSTCPLCRSHIGSAAAAVETGGGGHSLSPPVCGDEARDHRTGISKRVFSVRLGKLRSLVGGGGGAAGSGGGGGLDGRRCYSMGSCQYIVDDREMKVVKVDHHGGDYDITNDNYNNNDNVGSKRIISARAKGESFSVSKVWLWSKNNKGKSSSSYVNGNGSSQLSLIV</sequence>
<dbReference type="FunFam" id="3.30.40.10:FF:000187">
    <property type="entry name" value="E3 ubiquitin-protein ligase ATL6"/>
    <property type="match status" value="1"/>
</dbReference>
<comment type="pathway">
    <text evidence="3">Protein modification; protein ubiquitination.</text>
</comment>
<keyword evidence="19" id="KW-1185">Reference proteome</keyword>
<dbReference type="GO" id="GO:0061630">
    <property type="term" value="F:ubiquitin protein ligase activity"/>
    <property type="evidence" value="ECO:0007669"/>
    <property type="project" value="UniProtKB-EC"/>
</dbReference>
<proteinExistence type="inferred from homology"/>
<feature type="region of interest" description="Disordered" evidence="15">
    <location>
        <begin position="283"/>
        <end position="303"/>
    </location>
</feature>
<evidence type="ECO:0000256" key="7">
    <source>
        <dbReference type="ARBA" id="ARBA00022723"/>
    </source>
</evidence>
<dbReference type="InterPro" id="IPR001841">
    <property type="entry name" value="Znf_RING"/>
</dbReference>
<evidence type="ECO:0000256" key="15">
    <source>
        <dbReference type="SAM" id="MobiDB-lite"/>
    </source>
</evidence>
<dbReference type="Pfam" id="PF13639">
    <property type="entry name" value="zf-RING_2"/>
    <property type="match status" value="1"/>
</dbReference>
<keyword evidence="10" id="KW-0862">Zinc</keyword>
<dbReference type="GO" id="GO:0031625">
    <property type="term" value="F:ubiquitin protein ligase binding"/>
    <property type="evidence" value="ECO:0007669"/>
    <property type="project" value="TreeGrafter"/>
</dbReference>
<dbReference type="EC" id="2.3.2.27" evidence="4"/>
<feature type="compositionally biased region" description="Low complexity" evidence="15">
    <location>
        <begin position="283"/>
        <end position="297"/>
    </location>
</feature>
<evidence type="ECO:0000256" key="12">
    <source>
        <dbReference type="ARBA" id="ARBA00023136"/>
    </source>
</evidence>
<dbReference type="EMBL" id="OOIL02005600">
    <property type="protein sequence ID" value="VFQ95665.1"/>
    <property type="molecule type" value="Genomic_DNA"/>
</dbReference>
<gene>
    <name evidence="18" type="ORF">CCAM_LOCUS37441</name>
</gene>
<keyword evidence="5" id="KW-0808">Transferase</keyword>
<dbReference type="SUPFAM" id="SSF57850">
    <property type="entry name" value="RING/U-box"/>
    <property type="match status" value="1"/>
</dbReference>